<comment type="caution">
    <text evidence="2">The sequence shown here is derived from an EMBL/GenBank/DDBJ whole genome shotgun (WGS) entry which is preliminary data.</text>
</comment>
<sequence>MTEVKQHINEIQDIECPVDEEDSDDGTPVMDIKDLPAVNRWIAKYPEVTWLNFPPFTPSGDINDATFLLPADVAKDPRKVLRVWLNSYQNFVCGGFGNVTHEKTRNRSSTVTKSDHALKIKESLNKQDESILYYMKLIERHWSFNTGIAKGATVWATIDGFIGAGLKSIAEQDRRQLLDSNLNIMKKRRQKLSAYFHAKPDTFCIFAQLMRKNILDFQETCKKAYVRAIQK</sequence>
<gene>
    <name evidence="1" type="ORF">IZO911_LOCUS41375</name>
    <name evidence="2" type="ORF">KXQ929_LOCUS33429</name>
</gene>
<organism evidence="2 3">
    <name type="scientific">Adineta steineri</name>
    <dbReference type="NCBI Taxonomy" id="433720"/>
    <lineage>
        <taxon>Eukaryota</taxon>
        <taxon>Metazoa</taxon>
        <taxon>Spiralia</taxon>
        <taxon>Gnathifera</taxon>
        <taxon>Rotifera</taxon>
        <taxon>Eurotatoria</taxon>
        <taxon>Bdelloidea</taxon>
        <taxon>Adinetida</taxon>
        <taxon>Adinetidae</taxon>
        <taxon>Adineta</taxon>
    </lineage>
</organism>
<protein>
    <submittedName>
        <fullName evidence="2">Uncharacterized protein</fullName>
    </submittedName>
</protein>
<reference evidence="2" key="1">
    <citation type="submission" date="2021-02" db="EMBL/GenBank/DDBJ databases">
        <authorList>
            <person name="Nowell W R."/>
        </authorList>
    </citation>
    <scope>NUCLEOTIDE SEQUENCE</scope>
</reference>
<accession>A0A819TNJ7</accession>
<evidence type="ECO:0000313" key="1">
    <source>
        <dbReference type="EMBL" id="CAF1433505.1"/>
    </source>
</evidence>
<dbReference type="EMBL" id="CAJOBB010004282">
    <property type="protein sequence ID" value="CAF4082333.1"/>
    <property type="molecule type" value="Genomic_DNA"/>
</dbReference>
<name>A0A819TNJ7_9BILA</name>
<dbReference type="AlphaFoldDB" id="A0A819TNJ7"/>
<dbReference type="Proteomes" id="UP000663860">
    <property type="component" value="Unassembled WGS sequence"/>
</dbReference>
<dbReference type="EMBL" id="CAJNOE010001558">
    <property type="protein sequence ID" value="CAF1433505.1"/>
    <property type="molecule type" value="Genomic_DNA"/>
</dbReference>
<dbReference type="Proteomes" id="UP000663868">
    <property type="component" value="Unassembled WGS sequence"/>
</dbReference>
<evidence type="ECO:0000313" key="2">
    <source>
        <dbReference type="EMBL" id="CAF4082333.1"/>
    </source>
</evidence>
<evidence type="ECO:0000313" key="3">
    <source>
        <dbReference type="Proteomes" id="UP000663868"/>
    </source>
</evidence>
<proteinExistence type="predicted"/>